<dbReference type="SUPFAM" id="SSF55729">
    <property type="entry name" value="Acyl-CoA N-acyltransferases (Nat)"/>
    <property type="match status" value="1"/>
</dbReference>
<organism evidence="2 3">
    <name type="scientific">Asprobacillus argus</name>
    <dbReference type="NCBI Taxonomy" id="3076534"/>
    <lineage>
        <taxon>Bacteria</taxon>
        <taxon>Pseudomonadati</taxon>
        <taxon>Bacteroidota</taxon>
        <taxon>Flavobacteriia</taxon>
        <taxon>Flavobacteriales</taxon>
        <taxon>Flavobacteriaceae</taxon>
        <taxon>Asprobacillus</taxon>
    </lineage>
</organism>
<name>A0ABU3LES8_9FLAO</name>
<evidence type="ECO:0000259" key="1">
    <source>
        <dbReference type="PROSITE" id="PS51186"/>
    </source>
</evidence>
<evidence type="ECO:0000313" key="3">
    <source>
        <dbReference type="Proteomes" id="UP001257277"/>
    </source>
</evidence>
<dbReference type="Proteomes" id="UP001257277">
    <property type="component" value="Unassembled WGS sequence"/>
</dbReference>
<dbReference type="EMBL" id="JAVTTO010000002">
    <property type="protein sequence ID" value="MDT7832082.1"/>
    <property type="molecule type" value="Genomic_DNA"/>
</dbReference>
<dbReference type="InterPro" id="IPR016181">
    <property type="entry name" value="Acyl_CoA_acyltransferase"/>
</dbReference>
<dbReference type="PANTHER" id="PTHR43792">
    <property type="entry name" value="GNAT FAMILY, PUTATIVE (AFU_ORTHOLOGUE AFUA_3G00765)-RELATED-RELATED"/>
    <property type="match status" value="1"/>
</dbReference>
<proteinExistence type="predicted"/>
<gene>
    <name evidence="2" type="ORF">RQM59_06800</name>
</gene>
<dbReference type="Gene3D" id="3.40.630.30">
    <property type="match status" value="1"/>
</dbReference>
<dbReference type="PROSITE" id="PS51186">
    <property type="entry name" value="GNAT"/>
    <property type="match status" value="1"/>
</dbReference>
<evidence type="ECO:0000313" key="2">
    <source>
        <dbReference type="EMBL" id="MDT7832082.1"/>
    </source>
</evidence>
<comment type="caution">
    <text evidence="2">The sequence shown here is derived from an EMBL/GenBank/DDBJ whole genome shotgun (WGS) entry which is preliminary data.</text>
</comment>
<keyword evidence="3" id="KW-1185">Reference proteome</keyword>
<protein>
    <submittedName>
        <fullName evidence="2">GNAT family N-acetyltransferase</fullName>
    </submittedName>
</protein>
<dbReference type="InterPro" id="IPR051531">
    <property type="entry name" value="N-acetyltransferase"/>
</dbReference>
<dbReference type="RefSeq" id="WP_349241333.1">
    <property type="nucleotide sequence ID" value="NZ_JAVTTO010000002.1"/>
</dbReference>
<sequence length="170" mass="19633">MGKKLIFETDHFLVRALLMSDLEPFHEMHSNINVMRYVRGAAMTREENEKELPELIKKYTEAGNDFWIYAIERKSDSMFVGTVALVKDDQNDDELGYRFLEKYWGMGYGLEICQGLVDYCRSIGFPKLIGYVADVNVASAKILEKCNFKEVSKGIEPNLKIPETKYELIL</sequence>
<feature type="domain" description="N-acetyltransferase" evidence="1">
    <location>
        <begin position="12"/>
        <end position="170"/>
    </location>
</feature>
<accession>A0ABU3LES8</accession>
<reference evidence="2 3" key="1">
    <citation type="submission" date="2023-09" db="EMBL/GenBank/DDBJ databases">
        <title>Novel taxa isolated from Blanes Bay.</title>
        <authorList>
            <person name="Rey-Velasco X."/>
            <person name="Lucena T."/>
        </authorList>
    </citation>
    <scope>NUCLEOTIDE SEQUENCE [LARGE SCALE GENOMIC DNA]</scope>
    <source>
        <strain evidence="2 3">S356</strain>
    </source>
</reference>
<dbReference type="Pfam" id="PF13302">
    <property type="entry name" value="Acetyltransf_3"/>
    <property type="match status" value="1"/>
</dbReference>
<dbReference type="InterPro" id="IPR000182">
    <property type="entry name" value="GNAT_dom"/>
</dbReference>
<dbReference type="PANTHER" id="PTHR43792:SF1">
    <property type="entry name" value="N-ACETYLTRANSFERASE DOMAIN-CONTAINING PROTEIN"/>
    <property type="match status" value="1"/>
</dbReference>